<protein>
    <submittedName>
        <fullName evidence="2">Uncharacterized protein</fullName>
    </submittedName>
</protein>
<evidence type="ECO:0000256" key="1">
    <source>
        <dbReference type="SAM" id="SignalP"/>
    </source>
</evidence>
<dbReference type="AlphaFoldDB" id="A0A4P9ZEP5"/>
<accession>A0A4P9ZEP5</accession>
<keyword evidence="1" id="KW-0732">Signal</keyword>
<feature type="signal peptide" evidence="1">
    <location>
        <begin position="1"/>
        <end position="26"/>
    </location>
</feature>
<organism evidence="2 3">
    <name type="scientific">Metschnikowia bicuspidata</name>
    <dbReference type="NCBI Taxonomy" id="27322"/>
    <lineage>
        <taxon>Eukaryota</taxon>
        <taxon>Fungi</taxon>
        <taxon>Dikarya</taxon>
        <taxon>Ascomycota</taxon>
        <taxon>Saccharomycotina</taxon>
        <taxon>Pichiomycetes</taxon>
        <taxon>Metschnikowiaceae</taxon>
        <taxon>Metschnikowia</taxon>
    </lineage>
</organism>
<evidence type="ECO:0000313" key="3">
    <source>
        <dbReference type="Proteomes" id="UP000268321"/>
    </source>
</evidence>
<reference evidence="3" key="1">
    <citation type="journal article" date="2018" name="Nat. Microbiol.">
        <title>Leveraging single-cell genomics to expand the fungal tree of life.</title>
        <authorList>
            <person name="Ahrendt S.R."/>
            <person name="Quandt C.A."/>
            <person name="Ciobanu D."/>
            <person name="Clum A."/>
            <person name="Salamov A."/>
            <person name="Andreopoulos B."/>
            <person name="Cheng J.F."/>
            <person name="Woyke T."/>
            <person name="Pelin A."/>
            <person name="Henrissat B."/>
            <person name="Reynolds N.K."/>
            <person name="Benny G.L."/>
            <person name="Smith M.E."/>
            <person name="James T.Y."/>
            <person name="Grigoriev I.V."/>
        </authorList>
    </citation>
    <scope>NUCLEOTIDE SEQUENCE [LARGE SCALE GENOMIC DNA]</scope>
    <source>
        <strain evidence="3">Baker2002</strain>
    </source>
</reference>
<dbReference type="Proteomes" id="UP000268321">
    <property type="component" value="Unassembled WGS sequence"/>
</dbReference>
<feature type="chain" id="PRO_5020562870" evidence="1">
    <location>
        <begin position="27"/>
        <end position="302"/>
    </location>
</feature>
<evidence type="ECO:0000313" key="2">
    <source>
        <dbReference type="EMBL" id="RKP31425.1"/>
    </source>
</evidence>
<dbReference type="EMBL" id="ML004442">
    <property type="protein sequence ID" value="RKP31425.1"/>
    <property type="molecule type" value="Genomic_DNA"/>
</dbReference>
<sequence length="302" mass="33970">MRTIWRCTGVLLLLCTCYWFVRETAAADRTDEIQPFKAFITCSDQQSAHTCIRRYSQEILKLLQKHFSPLAAQIAQFCILQVQEQALMEMAVVLGVQNCLSMAQLAHTAKTNTNKFHKMVFVAVFQLVSYAVITFVHKRWITVQSVQTSNIWASEMFPRASEKVSDKLSPNSLYGEDTLAFESELESIWSSVAESQDQVVEISKKEVAQQFSEELLQSADSTKVNTPRSLEDMAKPIKTNPPDGNAFNSIKKSPFRETVCAEKASSAAPAIKPKMSFNVSTEQGRAEMRKYLEQKMKTAAAT</sequence>
<name>A0A4P9ZEP5_9ASCO</name>
<gene>
    <name evidence="2" type="ORF">METBISCDRAFT_22448</name>
</gene>
<keyword evidence="3" id="KW-1185">Reference proteome</keyword>
<proteinExistence type="predicted"/>